<organism evidence="1 2">
    <name type="scientific">Naganishia onofrii</name>
    <dbReference type="NCBI Taxonomy" id="1851511"/>
    <lineage>
        <taxon>Eukaryota</taxon>
        <taxon>Fungi</taxon>
        <taxon>Dikarya</taxon>
        <taxon>Basidiomycota</taxon>
        <taxon>Agaricomycotina</taxon>
        <taxon>Tremellomycetes</taxon>
        <taxon>Filobasidiales</taxon>
        <taxon>Filobasidiaceae</taxon>
        <taxon>Naganishia</taxon>
    </lineage>
</organism>
<proteinExistence type="predicted"/>
<name>A0ACC2XP97_9TREE</name>
<reference evidence="1" key="1">
    <citation type="submission" date="2023-04" db="EMBL/GenBank/DDBJ databases">
        <title>Draft Genome sequencing of Naganishia species isolated from polar environments using Oxford Nanopore Technology.</title>
        <authorList>
            <person name="Leo P."/>
            <person name="Venkateswaran K."/>
        </authorList>
    </citation>
    <scope>NUCLEOTIDE SEQUENCE</scope>
    <source>
        <strain evidence="1">DBVPG 5303</strain>
    </source>
</reference>
<sequence length="189" mass="20121">MATTGTSKHGKPSGGLGLDVRDSSDIAVYSPLIPNSAFNNSYLKALQLRHNLREDYQAVFRSPHPLTSDAATLMERGVDVILHPTAIQTAPLLPPVDNTLSRPPSALKTGTSEYAQDILTVPASLAGLPAVSVPYGVGKADGWPVGVSLTGQWGMEALMLDIARIGVESYYEAGQAARRHMREERAGAE</sequence>
<dbReference type="EMBL" id="JASBWV010000008">
    <property type="protein sequence ID" value="KAJ9124841.1"/>
    <property type="molecule type" value="Genomic_DNA"/>
</dbReference>
<evidence type="ECO:0000313" key="1">
    <source>
        <dbReference type="EMBL" id="KAJ9124841.1"/>
    </source>
</evidence>
<dbReference type="Proteomes" id="UP001234202">
    <property type="component" value="Unassembled WGS sequence"/>
</dbReference>
<accession>A0ACC2XP97</accession>
<protein>
    <submittedName>
        <fullName evidence="1">Uncharacterized protein</fullName>
    </submittedName>
</protein>
<evidence type="ECO:0000313" key="2">
    <source>
        <dbReference type="Proteomes" id="UP001234202"/>
    </source>
</evidence>
<comment type="caution">
    <text evidence="1">The sequence shown here is derived from an EMBL/GenBank/DDBJ whole genome shotgun (WGS) entry which is preliminary data.</text>
</comment>
<gene>
    <name evidence="1" type="ORF">QFC24_002770</name>
</gene>
<keyword evidence="2" id="KW-1185">Reference proteome</keyword>